<sequence length="466" mass="50801">MRKTNLKRASLCSIKKAAMETGATAMVVAISLFGFSIAKASETPQSLSLAQAVHLAQSSDDWLVKSQQEEQRLIALSSGATALPDPTFSLGLMNVPTDSFAFDQEPMTQLKVGASQMFPRGDTLSLQGAQYEQAAAIQPFMRDDRRHKVKWQASLLWLDAYQSQASHALVNQAKPLFDKLGEIVSASYASSVGSTKQQDIIRAELELVRLQDRLVSLSTAQQAALHKLTQYLYGSDRHQATIFSSVGALPSEQAHVNESMNATLSALMDADDNSLLMLLNTHPLVVATNQKIRAESMGIEIAEQAYKPQFGVNASYALRDDSRADFFSVGMSVSVPLFSTSRQDAQVSSTIAQMEASKTQKRLLLRELIAGLKSNLTQYRGASERLVIYKQQILPQMSQQAEAALNAYTNDTGDFAEVVRARIAELDASVTAVNIEVSKRKALAAIEYYLSSHPSFSSTSGVSHHG</sequence>
<proteinExistence type="inferred from homology"/>
<accession>A0A3N5Y3H6</accession>
<dbReference type="SUPFAM" id="SSF56954">
    <property type="entry name" value="Outer membrane efflux proteins (OEP)"/>
    <property type="match status" value="1"/>
</dbReference>
<dbReference type="PANTHER" id="PTHR30203:SF24">
    <property type="entry name" value="BLR4935 PROTEIN"/>
    <property type="match status" value="1"/>
</dbReference>
<evidence type="ECO:0000313" key="3">
    <source>
        <dbReference type="Proteomes" id="UP000275281"/>
    </source>
</evidence>
<dbReference type="Proteomes" id="UP000275281">
    <property type="component" value="Unassembled WGS sequence"/>
</dbReference>
<dbReference type="RefSeq" id="WP_124026473.1">
    <property type="nucleotide sequence ID" value="NZ_JBHRSN010000005.1"/>
</dbReference>
<dbReference type="EMBL" id="RPOK01000001">
    <property type="protein sequence ID" value="RPJ68472.1"/>
    <property type="molecule type" value="Genomic_DNA"/>
</dbReference>
<reference evidence="2 3" key="1">
    <citation type="submission" date="2018-11" db="EMBL/GenBank/DDBJ databases">
        <authorList>
            <person name="Ye M.-Q."/>
            <person name="Du Z.-J."/>
        </authorList>
    </citation>
    <scope>NUCLEOTIDE SEQUENCE [LARGE SCALE GENOMIC DNA]</scope>
    <source>
        <strain evidence="2 3">U0105</strain>
    </source>
</reference>
<comment type="similarity">
    <text evidence="1">Belongs to the outer membrane factor (OMF) (TC 1.B.17) family.</text>
</comment>
<comment type="caution">
    <text evidence="2">The sequence shown here is derived from an EMBL/GenBank/DDBJ whole genome shotgun (WGS) entry which is preliminary data.</text>
</comment>
<gene>
    <name evidence="2" type="ORF">DRW07_03440</name>
</gene>
<dbReference type="OrthoDB" id="5607838at2"/>
<dbReference type="PANTHER" id="PTHR30203">
    <property type="entry name" value="OUTER MEMBRANE CATION EFFLUX PROTEIN"/>
    <property type="match status" value="1"/>
</dbReference>
<dbReference type="InterPro" id="IPR003423">
    <property type="entry name" value="OMP_efflux"/>
</dbReference>
<keyword evidence="3" id="KW-1185">Reference proteome</keyword>
<dbReference type="InterPro" id="IPR010131">
    <property type="entry name" value="MdtP/NodT-like"/>
</dbReference>
<evidence type="ECO:0000256" key="1">
    <source>
        <dbReference type="ARBA" id="ARBA00007613"/>
    </source>
</evidence>
<organism evidence="2 3">
    <name type="scientific">Alteromonas sediminis</name>
    <dbReference type="NCBI Taxonomy" id="2259342"/>
    <lineage>
        <taxon>Bacteria</taxon>
        <taxon>Pseudomonadati</taxon>
        <taxon>Pseudomonadota</taxon>
        <taxon>Gammaproteobacteria</taxon>
        <taxon>Alteromonadales</taxon>
        <taxon>Alteromonadaceae</taxon>
        <taxon>Alteromonas/Salinimonas group</taxon>
        <taxon>Alteromonas</taxon>
    </lineage>
</organism>
<dbReference type="Gene3D" id="1.20.1600.10">
    <property type="entry name" value="Outer membrane efflux proteins (OEP)"/>
    <property type="match status" value="1"/>
</dbReference>
<protein>
    <submittedName>
        <fullName evidence="2">Transporter</fullName>
    </submittedName>
</protein>
<dbReference type="AlphaFoldDB" id="A0A3N5Y3H6"/>
<dbReference type="Pfam" id="PF02321">
    <property type="entry name" value="OEP"/>
    <property type="match status" value="1"/>
</dbReference>
<evidence type="ECO:0000313" key="2">
    <source>
        <dbReference type="EMBL" id="RPJ68472.1"/>
    </source>
</evidence>
<dbReference type="GO" id="GO:0015562">
    <property type="term" value="F:efflux transmembrane transporter activity"/>
    <property type="evidence" value="ECO:0007669"/>
    <property type="project" value="InterPro"/>
</dbReference>
<name>A0A3N5Y3H6_9ALTE</name>